<feature type="domain" description="Peptidase S1" evidence="12">
    <location>
        <begin position="136"/>
        <end position="387"/>
    </location>
</feature>
<dbReference type="RefSeq" id="XP_011642171.1">
    <property type="nucleotide sequence ID" value="XM_011643869.1"/>
</dbReference>
<dbReference type="OrthoDB" id="6339452at2759"/>
<gene>
    <name evidence="15" type="primary">LOC105430350</name>
</gene>
<sequence>MLNHRMIKMSFGLTSSILVILLFKFFTHGLPVQEELYGSTCKLENGKTGVCKKIYDCSSRLQEVKEGRRSSDSTGRCGFQDFTEIVCCSFNITEKIGLRPAEIACRQYENEIGTDSKVREVDDDDDDDTRSVQYNIYGGTLSESGEFPYMVALGYENEDKDDDDSDAIKYTCGGTLISSRYVLTAAHCVNNVQEKVPIEVRVGSEDLRNVGDAQRIRISNIITHPQYKRSVNYNDVAILKLSTPVRVASNVRPICIQTKSLDTMNIQSNTKFIVIGWGATDLGEEGSTKLMKTPGLRLIDRESCAKSFTGFGKLPRGLENMLCALDTNVTRRADTCHGDSGGPLLMLVGSSHSIIGVTAFGQSCGGSTPGVYTAIYSYLEWIEEEVWPEMIDE</sequence>
<dbReference type="InterPro" id="IPR009003">
    <property type="entry name" value="Peptidase_S1_PA"/>
</dbReference>
<evidence type="ECO:0000313" key="14">
    <source>
        <dbReference type="Proteomes" id="UP000504615"/>
    </source>
</evidence>
<name>A0A6I9WRC1_9HYME</name>
<feature type="domain" description="Clip" evidence="13">
    <location>
        <begin position="40"/>
        <end position="88"/>
    </location>
</feature>
<dbReference type="AlphaFoldDB" id="A0A6I9WRC1"/>
<dbReference type="PANTHER" id="PTHR24252">
    <property type="entry name" value="ACROSIN-RELATED"/>
    <property type="match status" value="1"/>
</dbReference>
<keyword evidence="7" id="KW-0865">Zymogen</keyword>
<dbReference type="SUPFAM" id="SSF50494">
    <property type="entry name" value="Trypsin-like serine proteases"/>
    <property type="match status" value="1"/>
</dbReference>
<dbReference type="SMART" id="SM00680">
    <property type="entry name" value="CLIP"/>
    <property type="match status" value="1"/>
</dbReference>
<feature type="signal peptide" evidence="11">
    <location>
        <begin position="1"/>
        <end position="29"/>
    </location>
</feature>
<keyword evidence="14" id="KW-1185">Reference proteome</keyword>
<evidence type="ECO:0000256" key="8">
    <source>
        <dbReference type="ARBA" id="ARBA00023157"/>
    </source>
</evidence>
<organism evidence="14 15">
    <name type="scientific">Pogonomyrmex barbatus</name>
    <name type="common">red harvester ant</name>
    <dbReference type="NCBI Taxonomy" id="144034"/>
    <lineage>
        <taxon>Eukaryota</taxon>
        <taxon>Metazoa</taxon>
        <taxon>Ecdysozoa</taxon>
        <taxon>Arthropoda</taxon>
        <taxon>Hexapoda</taxon>
        <taxon>Insecta</taxon>
        <taxon>Pterygota</taxon>
        <taxon>Neoptera</taxon>
        <taxon>Endopterygota</taxon>
        <taxon>Hymenoptera</taxon>
        <taxon>Apocrita</taxon>
        <taxon>Aculeata</taxon>
        <taxon>Formicoidea</taxon>
        <taxon>Formicidae</taxon>
        <taxon>Myrmicinae</taxon>
        <taxon>Pogonomyrmex</taxon>
    </lineage>
</organism>
<dbReference type="InterPro" id="IPR038565">
    <property type="entry name" value="CLIP_sf"/>
</dbReference>
<keyword evidence="6 10" id="KW-0720">Serine protease</keyword>
<evidence type="ECO:0000256" key="11">
    <source>
        <dbReference type="SAM" id="SignalP"/>
    </source>
</evidence>
<dbReference type="PROSITE" id="PS51888">
    <property type="entry name" value="CLIP"/>
    <property type="match status" value="1"/>
</dbReference>
<evidence type="ECO:0000256" key="9">
    <source>
        <dbReference type="ARBA" id="ARBA00024195"/>
    </source>
</evidence>
<evidence type="ECO:0000256" key="4">
    <source>
        <dbReference type="ARBA" id="ARBA00022729"/>
    </source>
</evidence>
<evidence type="ECO:0000256" key="2">
    <source>
        <dbReference type="ARBA" id="ARBA00022525"/>
    </source>
</evidence>
<evidence type="ECO:0000256" key="3">
    <source>
        <dbReference type="ARBA" id="ARBA00022670"/>
    </source>
</evidence>
<dbReference type="CDD" id="cd00190">
    <property type="entry name" value="Tryp_SPc"/>
    <property type="match status" value="1"/>
</dbReference>
<dbReference type="GO" id="GO:0006508">
    <property type="term" value="P:proteolysis"/>
    <property type="evidence" value="ECO:0007669"/>
    <property type="project" value="UniProtKB-KW"/>
</dbReference>
<evidence type="ECO:0000259" key="12">
    <source>
        <dbReference type="PROSITE" id="PS50240"/>
    </source>
</evidence>
<keyword evidence="4 11" id="KW-0732">Signal</keyword>
<accession>A0A6I9WRC1</accession>
<evidence type="ECO:0000256" key="1">
    <source>
        <dbReference type="ARBA" id="ARBA00004613"/>
    </source>
</evidence>
<dbReference type="PROSITE" id="PS00135">
    <property type="entry name" value="TRYPSIN_SER"/>
    <property type="match status" value="1"/>
</dbReference>
<dbReference type="InterPro" id="IPR043504">
    <property type="entry name" value="Peptidase_S1_PA_chymotrypsin"/>
</dbReference>
<evidence type="ECO:0000256" key="7">
    <source>
        <dbReference type="ARBA" id="ARBA00023145"/>
    </source>
</evidence>
<protein>
    <submittedName>
        <fullName evidence="15">Serine protease persephone-like isoform X2</fullName>
    </submittedName>
</protein>
<dbReference type="PROSITE" id="PS00134">
    <property type="entry name" value="TRYPSIN_HIS"/>
    <property type="match status" value="1"/>
</dbReference>
<keyword evidence="8" id="KW-1015">Disulfide bond</keyword>
<dbReference type="Proteomes" id="UP000504615">
    <property type="component" value="Unplaced"/>
</dbReference>
<dbReference type="PRINTS" id="PR00722">
    <property type="entry name" value="CHYMOTRYPSIN"/>
</dbReference>
<evidence type="ECO:0000313" key="15">
    <source>
        <dbReference type="RefSeq" id="XP_011642171.1"/>
    </source>
</evidence>
<evidence type="ECO:0000259" key="13">
    <source>
        <dbReference type="PROSITE" id="PS51888"/>
    </source>
</evidence>
<evidence type="ECO:0000256" key="10">
    <source>
        <dbReference type="RuleBase" id="RU363034"/>
    </source>
</evidence>
<dbReference type="GO" id="GO:0005576">
    <property type="term" value="C:extracellular region"/>
    <property type="evidence" value="ECO:0007669"/>
    <property type="project" value="UniProtKB-SubCell"/>
</dbReference>
<dbReference type="InterPro" id="IPR001254">
    <property type="entry name" value="Trypsin_dom"/>
</dbReference>
<comment type="subcellular location">
    <subcellularLocation>
        <location evidence="1">Secreted</location>
    </subcellularLocation>
</comment>
<dbReference type="Gene3D" id="2.40.10.10">
    <property type="entry name" value="Trypsin-like serine proteases"/>
    <property type="match status" value="1"/>
</dbReference>
<dbReference type="PROSITE" id="PS50240">
    <property type="entry name" value="TRYPSIN_DOM"/>
    <property type="match status" value="1"/>
</dbReference>
<keyword evidence="5 10" id="KW-0378">Hydrolase</keyword>
<dbReference type="GO" id="GO:0004252">
    <property type="term" value="F:serine-type endopeptidase activity"/>
    <property type="evidence" value="ECO:0007669"/>
    <property type="project" value="InterPro"/>
</dbReference>
<keyword evidence="3 10" id="KW-0645">Protease</keyword>
<dbReference type="InterPro" id="IPR018114">
    <property type="entry name" value="TRYPSIN_HIS"/>
</dbReference>
<reference evidence="15" key="1">
    <citation type="submission" date="2025-08" db="UniProtKB">
        <authorList>
            <consortium name="RefSeq"/>
        </authorList>
    </citation>
    <scope>IDENTIFICATION</scope>
</reference>
<dbReference type="InterPro" id="IPR022700">
    <property type="entry name" value="CLIP"/>
</dbReference>
<dbReference type="GeneID" id="105430350"/>
<evidence type="ECO:0000256" key="5">
    <source>
        <dbReference type="ARBA" id="ARBA00022801"/>
    </source>
</evidence>
<dbReference type="SMART" id="SM00020">
    <property type="entry name" value="Tryp_SPc"/>
    <property type="match status" value="1"/>
</dbReference>
<dbReference type="Pfam" id="PF00089">
    <property type="entry name" value="Trypsin"/>
    <property type="match status" value="1"/>
</dbReference>
<dbReference type="InterPro" id="IPR033116">
    <property type="entry name" value="TRYPSIN_SER"/>
</dbReference>
<proteinExistence type="inferred from homology"/>
<keyword evidence="2" id="KW-0964">Secreted</keyword>
<comment type="similarity">
    <text evidence="9">Belongs to the peptidase S1 family. CLIP subfamily.</text>
</comment>
<dbReference type="PANTHER" id="PTHR24252:SF7">
    <property type="entry name" value="HYALIN"/>
    <property type="match status" value="1"/>
</dbReference>
<dbReference type="FunFam" id="2.40.10.10:FF:000146">
    <property type="entry name" value="Serine protease 53"/>
    <property type="match status" value="1"/>
</dbReference>
<dbReference type="Gene3D" id="3.30.1640.30">
    <property type="match status" value="1"/>
</dbReference>
<feature type="chain" id="PRO_5026647132" evidence="11">
    <location>
        <begin position="30"/>
        <end position="393"/>
    </location>
</feature>
<evidence type="ECO:0000256" key="6">
    <source>
        <dbReference type="ARBA" id="ARBA00022825"/>
    </source>
</evidence>
<dbReference type="InterPro" id="IPR001314">
    <property type="entry name" value="Peptidase_S1A"/>
</dbReference>